<sequence length="86" mass="9407">MLLALYAAENPSIHFTALAPGLIDTAMQTYINQLEPLDIYPTLKRLQSARNTPDMPSPEAAAPSLAKAFKQVLSLPSGQYVDVRHL</sequence>
<dbReference type="EMBL" id="LUTY01000444">
    <property type="protein sequence ID" value="OAD23298.1"/>
    <property type="molecule type" value="Genomic_DNA"/>
</dbReference>
<proteinExistence type="predicted"/>
<dbReference type="AlphaFoldDB" id="A0A176S5W3"/>
<comment type="caution">
    <text evidence="1">The sequence shown here is derived from an EMBL/GenBank/DDBJ whole genome shotgun (WGS) entry which is preliminary data.</text>
</comment>
<name>A0A176S5W3_9GAMM</name>
<keyword evidence="2" id="KW-1185">Reference proteome</keyword>
<dbReference type="Proteomes" id="UP000076962">
    <property type="component" value="Unassembled WGS sequence"/>
</dbReference>
<evidence type="ECO:0000313" key="1">
    <source>
        <dbReference type="EMBL" id="OAD23298.1"/>
    </source>
</evidence>
<organism evidence="1 2">
    <name type="scientific">Candidatus Thiomargarita nelsonii</name>
    <dbReference type="NCBI Taxonomy" id="1003181"/>
    <lineage>
        <taxon>Bacteria</taxon>
        <taxon>Pseudomonadati</taxon>
        <taxon>Pseudomonadota</taxon>
        <taxon>Gammaproteobacteria</taxon>
        <taxon>Thiotrichales</taxon>
        <taxon>Thiotrichaceae</taxon>
        <taxon>Thiomargarita</taxon>
    </lineage>
</organism>
<gene>
    <name evidence="1" type="ORF">THIOM_000876</name>
</gene>
<accession>A0A176S5W3</accession>
<reference evidence="1 2" key="1">
    <citation type="submission" date="2016-05" db="EMBL/GenBank/DDBJ databases">
        <title>Single-cell genome of chain-forming Candidatus Thiomargarita nelsonii and comparison to other large sulfur-oxidizing bacteria.</title>
        <authorList>
            <person name="Winkel M."/>
            <person name="Salman V."/>
            <person name="Woyke T."/>
            <person name="Schulz-Vogt H."/>
            <person name="Richter M."/>
            <person name="Flood B."/>
            <person name="Bailey J."/>
            <person name="Amann R."/>
            <person name="Mussmann M."/>
        </authorList>
    </citation>
    <scope>NUCLEOTIDE SEQUENCE [LARGE SCALE GENOMIC DNA]</scope>
    <source>
        <strain evidence="1 2">THI036</strain>
    </source>
</reference>
<evidence type="ECO:0000313" key="2">
    <source>
        <dbReference type="Proteomes" id="UP000076962"/>
    </source>
</evidence>
<protein>
    <submittedName>
        <fullName evidence="1">Short-chain dehydrogenase/reductase SDR</fullName>
    </submittedName>
</protein>